<dbReference type="SMART" id="SM00028">
    <property type="entry name" value="TPR"/>
    <property type="match status" value="3"/>
</dbReference>
<name>A0ABU5RLW9_9PSEU</name>
<feature type="domain" description="Guanylate cyclase" evidence="2">
    <location>
        <begin position="7"/>
        <end position="128"/>
    </location>
</feature>
<sequence>MPAVHRTILVVDVERYGSPARSDLDRVAVRAGLYAALEAAFAAAAVVWAGCDRANSGDGVLVVIPPTVPKSVFVQSLPGNLIAELRRYNERSSAARRVRLRMALHAGEVVYDDHGVVGTAVNHTFRLVESPAFRSIFARSGGELGLIVSSWIFEEVVRNGEPGEADAYRPVQAVVKETETTAWVRVWDGQATAPPSTSAAPRQLPPGNRHFVGRAAELDLLTSIVAHDDAPTVVITAIAGTAGIGKTTLATRWANAVRHRFPDGQLHVDLRGFDHRAELDPAQVLHGFLEALGVAPSAMPGDLDGRSARYRSLLADRRVLVLLDNARSASQVRPLLPNSPTCLVLVTSRDRLDSLVVHEGAHRLNLDLLPKDDAVRVLGCHIAADRMAAEPDAVADLVELCARLPLALSIVAARAANQPALPLGRLAGQLRDERARLDTLDLGGPDLSFRAVASWSVRVLSPQAARLFRLLGVHPGPDIDALACAALLGNDRVGPLLTELTAAHLVEEHLPGRYGFHDLLRVYARECAETDEPDLDAVKARVIDYYVTAVSVADRYILPCREGVIRPRPSAEPVPHLSGYHDAMAWLAEENATVLAVLEFAGRAGFTDRAGRLAWTITSFLNRTGQRHERAAVHRAALAAATDDGSRLTASLGLARALIRLERYEEAQALLDGAGELAEGAGHDGRVSLLMAYTTLFELQERYAEALPYVQRVWALVADRPNPLRHADALAGLARQLTWLDSPAEAVRLAERALALYRRVDHPDGTAFAAMTLGSAHRRLGEYQRALEWFELALTLDRELGVRYWAAQALNQLGDVHDLLGATAEAMAAWAEAAAILEAQHHPEGASVRAKIDRAGRHGQPMPRSAQRKL</sequence>
<dbReference type="Gene3D" id="3.30.70.1230">
    <property type="entry name" value="Nucleotide cyclase"/>
    <property type="match status" value="1"/>
</dbReference>
<dbReference type="InterPro" id="IPR001054">
    <property type="entry name" value="A/G_cyclase"/>
</dbReference>
<dbReference type="PANTHER" id="PTHR47691">
    <property type="entry name" value="REGULATOR-RELATED"/>
    <property type="match status" value="1"/>
</dbReference>
<dbReference type="InterPro" id="IPR029787">
    <property type="entry name" value="Nucleotide_cyclase"/>
</dbReference>
<evidence type="ECO:0000259" key="2">
    <source>
        <dbReference type="PROSITE" id="PS50125"/>
    </source>
</evidence>
<dbReference type="SUPFAM" id="SSF52540">
    <property type="entry name" value="P-loop containing nucleoside triphosphate hydrolases"/>
    <property type="match status" value="1"/>
</dbReference>
<protein>
    <submittedName>
        <fullName evidence="3">Tetratricopeptide repeat protein</fullName>
    </submittedName>
</protein>
<dbReference type="PROSITE" id="PS50005">
    <property type="entry name" value="TPR"/>
    <property type="match status" value="1"/>
</dbReference>
<organism evidence="3 4">
    <name type="scientific">Amycolatopsis heterodermiae</name>
    <dbReference type="NCBI Taxonomy" id="3110235"/>
    <lineage>
        <taxon>Bacteria</taxon>
        <taxon>Bacillati</taxon>
        <taxon>Actinomycetota</taxon>
        <taxon>Actinomycetes</taxon>
        <taxon>Pseudonocardiales</taxon>
        <taxon>Pseudonocardiaceae</taxon>
        <taxon>Amycolatopsis</taxon>
    </lineage>
</organism>
<evidence type="ECO:0000313" key="3">
    <source>
        <dbReference type="EMBL" id="MEA5367188.1"/>
    </source>
</evidence>
<dbReference type="InterPro" id="IPR011990">
    <property type="entry name" value="TPR-like_helical_dom_sf"/>
</dbReference>
<dbReference type="Pfam" id="PF00931">
    <property type="entry name" value="NB-ARC"/>
    <property type="match status" value="1"/>
</dbReference>
<dbReference type="RefSeq" id="WP_323336984.1">
    <property type="nucleotide sequence ID" value="NZ_JAYFSI010000020.1"/>
</dbReference>
<dbReference type="EMBL" id="JAYFSI010000020">
    <property type="protein sequence ID" value="MEA5367188.1"/>
    <property type="molecule type" value="Genomic_DNA"/>
</dbReference>
<dbReference type="InterPro" id="IPR002182">
    <property type="entry name" value="NB-ARC"/>
</dbReference>
<dbReference type="SUPFAM" id="SSF55073">
    <property type="entry name" value="Nucleotide cyclase"/>
    <property type="match status" value="1"/>
</dbReference>
<keyword evidence="1" id="KW-0802">TPR repeat</keyword>
<dbReference type="Gene3D" id="3.40.50.300">
    <property type="entry name" value="P-loop containing nucleotide triphosphate hydrolases"/>
    <property type="match status" value="1"/>
</dbReference>
<dbReference type="SUPFAM" id="SSF48452">
    <property type="entry name" value="TPR-like"/>
    <property type="match status" value="1"/>
</dbReference>
<dbReference type="Pfam" id="PF13424">
    <property type="entry name" value="TPR_12"/>
    <property type="match status" value="1"/>
</dbReference>
<dbReference type="PROSITE" id="PS50125">
    <property type="entry name" value="GUANYLATE_CYCLASE_2"/>
    <property type="match status" value="1"/>
</dbReference>
<proteinExistence type="predicted"/>
<dbReference type="Gene3D" id="1.25.40.10">
    <property type="entry name" value="Tetratricopeptide repeat domain"/>
    <property type="match status" value="1"/>
</dbReference>
<evidence type="ECO:0000313" key="4">
    <source>
        <dbReference type="Proteomes" id="UP001304298"/>
    </source>
</evidence>
<dbReference type="InterPro" id="IPR027417">
    <property type="entry name" value="P-loop_NTPase"/>
</dbReference>
<reference evidence="3 4" key="1">
    <citation type="submission" date="2023-12" db="EMBL/GenBank/DDBJ databases">
        <title>Amycolatopsis sp. V23-08.</title>
        <authorList>
            <person name="Somphong A."/>
        </authorList>
    </citation>
    <scope>NUCLEOTIDE SEQUENCE [LARGE SCALE GENOMIC DNA]</scope>
    <source>
        <strain evidence="3 4">V23-08</strain>
    </source>
</reference>
<dbReference type="Proteomes" id="UP001304298">
    <property type="component" value="Unassembled WGS sequence"/>
</dbReference>
<dbReference type="PANTHER" id="PTHR47691:SF3">
    <property type="entry name" value="HTH-TYPE TRANSCRIPTIONAL REGULATOR RV0890C-RELATED"/>
    <property type="match status" value="1"/>
</dbReference>
<accession>A0ABU5RLW9</accession>
<dbReference type="PRINTS" id="PR00364">
    <property type="entry name" value="DISEASERSIST"/>
</dbReference>
<dbReference type="InterPro" id="IPR019734">
    <property type="entry name" value="TPR_rpt"/>
</dbReference>
<evidence type="ECO:0000256" key="1">
    <source>
        <dbReference type="PROSITE-ProRule" id="PRU00339"/>
    </source>
</evidence>
<keyword evidence="4" id="KW-1185">Reference proteome</keyword>
<comment type="caution">
    <text evidence="3">The sequence shown here is derived from an EMBL/GenBank/DDBJ whole genome shotgun (WGS) entry which is preliminary data.</text>
</comment>
<gene>
    <name evidence="3" type="ORF">VA596_47210</name>
</gene>
<feature type="repeat" description="TPR" evidence="1">
    <location>
        <begin position="767"/>
        <end position="800"/>
    </location>
</feature>